<proteinExistence type="inferred from homology"/>
<dbReference type="FunFam" id="3.40.50.1970:FF:000003">
    <property type="entry name" value="Alcohol dehydrogenase, iron-containing"/>
    <property type="match status" value="1"/>
</dbReference>
<dbReference type="Pfam" id="PF25137">
    <property type="entry name" value="ADH_Fe_C"/>
    <property type="match status" value="1"/>
</dbReference>
<organism evidence="7 8">
    <name type="scientific">Umboniibacter marinipuniceus</name>
    <dbReference type="NCBI Taxonomy" id="569599"/>
    <lineage>
        <taxon>Bacteria</taxon>
        <taxon>Pseudomonadati</taxon>
        <taxon>Pseudomonadota</taxon>
        <taxon>Gammaproteobacteria</taxon>
        <taxon>Cellvibrionales</taxon>
        <taxon>Cellvibrionaceae</taxon>
        <taxon>Umboniibacter</taxon>
    </lineage>
</organism>
<dbReference type="Gene3D" id="1.20.1090.10">
    <property type="entry name" value="Dehydroquinate synthase-like - alpha domain"/>
    <property type="match status" value="1"/>
</dbReference>
<dbReference type="Pfam" id="PF00465">
    <property type="entry name" value="Fe-ADH"/>
    <property type="match status" value="1"/>
</dbReference>
<comment type="caution">
    <text evidence="7">The sequence shown here is derived from an EMBL/GenBank/DDBJ whole genome shotgun (WGS) entry which is preliminary data.</text>
</comment>
<gene>
    <name evidence="7" type="ORF">DFR27_0488</name>
</gene>
<dbReference type="GO" id="GO:0004022">
    <property type="term" value="F:alcohol dehydrogenase (NAD+) activity"/>
    <property type="evidence" value="ECO:0007669"/>
    <property type="project" value="TreeGrafter"/>
</dbReference>
<dbReference type="PANTHER" id="PTHR11496:SF102">
    <property type="entry name" value="ALCOHOL DEHYDROGENASE 4"/>
    <property type="match status" value="1"/>
</dbReference>
<dbReference type="RefSeq" id="WP_121875863.1">
    <property type="nucleotide sequence ID" value="NZ_REFJ01000001.1"/>
</dbReference>
<feature type="domain" description="Alcohol dehydrogenase iron-type/glycerol dehydrogenase GldA" evidence="5">
    <location>
        <begin position="10"/>
        <end position="175"/>
    </location>
</feature>
<dbReference type="GO" id="GO:0046872">
    <property type="term" value="F:metal ion binding"/>
    <property type="evidence" value="ECO:0007669"/>
    <property type="project" value="InterPro"/>
</dbReference>
<sequence>MTAFEFTTTKQIISEPGSLARLPEICANLGISKPYIITDPGIVQVGLLAQLDTAMSAKSLSYGTFSEVVADPPDHLVMAAVEAAIAAGADGIIGFGGGSSLDTAKLVALLVHSEQSLSDIYGIDNAEGPRLPLVLIPTTAGTGSEATAVAIVTTGETTKSGVVSKLLYPDVALLDAKLTLGLPAQVTAATGIDAMVHAIEAYTSVHKKNPYSDMVAKEALRLLSANLYEATFNGSNLAARQNMLLGACLAGQAFANSPVAAVHALAYPLGGRFHIPHGLSNSLVLPHVLRFNAKAAEHWYAELNECLAGSQPGDTTKQSCANFIRSMEQLILSLGIPTKLSELNISAEDLAMLAEDAMLQTRLLINNPVAVSFDDALNIYNAALIGIHNG</sequence>
<dbReference type="InterPro" id="IPR056798">
    <property type="entry name" value="ADH_Fe_C"/>
</dbReference>
<dbReference type="EMBL" id="REFJ01000001">
    <property type="protein sequence ID" value="RMA82538.1"/>
    <property type="molecule type" value="Genomic_DNA"/>
</dbReference>
<feature type="domain" description="Fe-containing alcohol dehydrogenase-like C-terminal" evidence="6">
    <location>
        <begin position="187"/>
        <end position="384"/>
    </location>
</feature>
<dbReference type="InterPro" id="IPR018211">
    <property type="entry name" value="ADH_Fe_CS"/>
</dbReference>
<evidence type="ECO:0000256" key="3">
    <source>
        <dbReference type="ARBA" id="ARBA00023002"/>
    </source>
</evidence>
<evidence type="ECO:0000256" key="4">
    <source>
        <dbReference type="ARBA" id="ARBA00023027"/>
    </source>
</evidence>
<keyword evidence="4" id="KW-0520">NAD</keyword>
<evidence type="ECO:0000256" key="2">
    <source>
        <dbReference type="ARBA" id="ARBA00007358"/>
    </source>
</evidence>
<dbReference type="FunFam" id="1.20.1090.10:FF:000001">
    <property type="entry name" value="Aldehyde-alcohol dehydrogenase"/>
    <property type="match status" value="1"/>
</dbReference>
<keyword evidence="8" id="KW-1185">Reference proteome</keyword>
<comment type="cofactor">
    <cofactor evidence="1">
        <name>Fe cation</name>
        <dbReference type="ChEBI" id="CHEBI:24875"/>
    </cofactor>
</comment>
<keyword evidence="3" id="KW-0560">Oxidoreductase</keyword>
<evidence type="ECO:0000313" key="8">
    <source>
        <dbReference type="Proteomes" id="UP000267187"/>
    </source>
</evidence>
<dbReference type="InterPro" id="IPR039697">
    <property type="entry name" value="Alcohol_dehydrogenase_Fe"/>
</dbReference>
<comment type="similarity">
    <text evidence="2">Belongs to the iron-containing alcohol dehydrogenase family.</text>
</comment>
<evidence type="ECO:0000256" key="1">
    <source>
        <dbReference type="ARBA" id="ARBA00001962"/>
    </source>
</evidence>
<name>A0A3M0AIJ8_9GAMM</name>
<dbReference type="SUPFAM" id="SSF56796">
    <property type="entry name" value="Dehydroquinate synthase-like"/>
    <property type="match status" value="1"/>
</dbReference>
<reference evidence="7 8" key="1">
    <citation type="submission" date="2018-10" db="EMBL/GenBank/DDBJ databases">
        <title>Genomic Encyclopedia of Type Strains, Phase IV (KMG-IV): sequencing the most valuable type-strain genomes for metagenomic binning, comparative biology and taxonomic classification.</title>
        <authorList>
            <person name="Goeker M."/>
        </authorList>
    </citation>
    <scope>NUCLEOTIDE SEQUENCE [LARGE SCALE GENOMIC DNA]</scope>
    <source>
        <strain evidence="7 8">DSM 25080</strain>
    </source>
</reference>
<evidence type="ECO:0000313" key="7">
    <source>
        <dbReference type="EMBL" id="RMA82538.1"/>
    </source>
</evidence>
<protein>
    <submittedName>
        <fullName evidence="7">Alcohol dehydrogenase</fullName>
    </submittedName>
</protein>
<dbReference type="PANTHER" id="PTHR11496">
    <property type="entry name" value="ALCOHOL DEHYDROGENASE"/>
    <property type="match status" value="1"/>
</dbReference>
<dbReference type="Gene3D" id="3.40.50.1970">
    <property type="match status" value="1"/>
</dbReference>
<accession>A0A3M0AIJ8</accession>
<dbReference type="Proteomes" id="UP000267187">
    <property type="component" value="Unassembled WGS sequence"/>
</dbReference>
<dbReference type="PROSITE" id="PS00913">
    <property type="entry name" value="ADH_IRON_1"/>
    <property type="match status" value="1"/>
</dbReference>
<dbReference type="AlphaFoldDB" id="A0A3M0AIJ8"/>
<dbReference type="OrthoDB" id="9815791at2"/>
<evidence type="ECO:0000259" key="6">
    <source>
        <dbReference type="Pfam" id="PF25137"/>
    </source>
</evidence>
<evidence type="ECO:0000259" key="5">
    <source>
        <dbReference type="Pfam" id="PF00465"/>
    </source>
</evidence>
<dbReference type="CDD" id="cd08193">
    <property type="entry name" value="HVD"/>
    <property type="match status" value="1"/>
</dbReference>
<dbReference type="InterPro" id="IPR001670">
    <property type="entry name" value="ADH_Fe/GldA"/>
</dbReference>